<dbReference type="AlphaFoldDB" id="A0A2Z6EV37"/>
<dbReference type="Proteomes" id="UP000282597">
    <property type="component" value="Chromosome"/>
</dbReference>
<evidence type="ECO:0000313" key="1">
    <source>
        <dbReference type="EMBL" id="BBE09327.1"/>
    </source>
</evidence>
<keyword evidence="2" id="KW-1185">Reference proteome</keyword>
<organism evidence="1 2">
    <name type="scientific">Mycoavidus cysteinexigens</name>
    <dbReference type="NCBI Taxonomy" id="1553431"/>
    <lineage>
        <taxon>Bacteria</taxon>
        <taxon>Pseudomonadati</taxon>
        <taxon>Pseudomonadota</taxon>
        <taxon>Betaproteobacteria</taxon>
        <taxon>Burkholderiales</taxon>
        <taxon>Burkholderiaceae</taxon>
        <taxon>Mycoavidus</taxon>
    </lineage>
</organism>
<evidence type="ECO:0000313" key="2">
    <source>
        <dbReference type="Proteomes" id="UP000282597"/>
    </source>
</evidence>
<sequence>MIKWTGVSAKQDALTMSGLISGLAEAGWHDAEGVVEFFKDFRNNLKGLASLINQEVRDQLGEQIVAEFNAKINRIRAAAREGGDQNALQLGRELGDLFWHIGSIVIVAAGAAKLTASLGKIGVRLSKESLEKLSGLAKFDHLAKAGGLFAADGRPLMDFSRLTNAQKGVVGEMLGSNKVQQLLPEAKRIGRVPSIGQTGIDDIYKINKPGIDYAIVEYKCGSSVLKKTADGLQMSDSWLIGTNTGTNRILEAIGNPVIAKAARNAMDNGRIEKWLVHTDPYGRATFGILDKNGKLILRPVFQILGNIK</sequence>
<gene>
    <name evidence="1" type="ORF">MCB1EB_1166</name>
</gene>
<dbReference type="KEGG" id="mcys:MCB1EB_1166"/>
<protein>
    <submittedName>
        <fullName evidence="1">Probable hemagglutinin-related protein</fullName>
    </submittedName>
</protein>
<dbReference type="RefSeq" id="WP_045362133.1">
    <property type="nucleotide sequence ID" value="NZ_AP018150.1"/>
</dbReference>
<dbReference type="EMBL" id="AP018150">
    <property type="protein sequence ID" value="BBE09327.1"/>
    <property type="molecule type" value="Genomic_DNA"/>
</dbReference>
<name>A0A2Z6EV37_9BURK</name>
<proteinExistence type="predicted"/>
<dbReference type="CDD" id="cd20730">
    <property type="entry name" value="PoNe_FilH-like"/>
    <property type="match status" value="1"/>
</dbReference>
<accession>A0A2Z6EV37</accession>
<reference evidence="1 2" key="1">
    <citation type="journal article" date="2018" name="Microbes Environ.">
        <title>Comparative Genomic Insights into Endofungal Lifestyles of Two Bacterial Endosymbionts, Mycoavidus cysteinexigens and Burkholderia rhizoxinica.</title>
        <authorList>
            <person name="Sharmin D."/>
            <person name="Guo Y."/>
            <person name="Nishizawa T."/>
            <person name="Ohshima S."/>
            <person name="Sato Y."/>
            <person name="Takashima Y."/>
            <person name="Narisawa K."/>
            <person name="Ohta H."/>
        </authorList>
    </citation>
    <scope>NUCLEOTIDE SEQUENCE [LARGE SCALE GENOMIC DNA]</scope>
    <source>
        <strain evidence="1 2">B1-EB</strain>
    </source>
</reference>